<accession>A0A1X0KCU9</accession>
<dbReference type="PANTHER" id="PTHR16305:SF35">
    <property type="entry name" value="TRANSCRIPTIONAL ACTIVATOR DOMAIN"/>
    <property type="match status" value="1"/>
</dbReference>
<keyword evidence="5" id="KW-1185">Reference proteome</keyword>
<organism evidence="4 5">
    <name type="scientific">Mycobacterium scrofulaceum</name>
    <dbReference type="NCBI Taxonomy" id="1783"/>
    <lineage>
        <taxon>Bacteria</taxon>
        <taxon>Bacillati</taxon>
        <taxon>Actinomycetota</taxon>
        <taxon>Actinomycetes</taxon>
        <taxon>Mycobacteriales</taxon>
        <taxon>Mycobacteriaceae</taxon>
        <taxon>Mycobacterium</taxon>
    </lineage>
</organism>
<dbReference type="InterPro" id="IPR036388">
    <property type="entry name" value="WH-like_DNA-bd_sf"/>
</dbReference>
<feature type="domain" description="HTH luxR-type" evidence="3">
    <location>
        <begin position="850"/>
        <end position="915"/>
    </location>
</feature>
<keyword evidence="1" id="KW-0547">Nucleotide-binding</keyword>
<comment type="caution">
    <text evidence="4">The sequence shown here is derived from an EMBL/GenBank/DDBJ whole genome shotgun (WGS) entry which is preliminary data.</text>
</comment>
<dbReference type="GO" id="GO:0006355">
    <property type="term" value="P:regulation of DNA-templated transcription"/>
    <property type="evidence" value="ECO:0007669"/>
    <property type="project" value="InterPro"/>
</dbReference>
<evidence type="ECO:0000256" key="2">
    <source>
        <dbReference type="ARBA" id="ARBA00022840"/>
    </source>
</evidence>
<dbReference type="Proteomes" id="UP000192601">
    <property type="component" value="Unassembled WGS sequence"/>
</dbReference>
<dbReference type="Gene3D" id="1.10.10.10">
    <property type="entry name" value="Winged helix-like DNA-binding domain superfamily/Winged helix DNA-binding domain"/>
    <property type="match status" value="1"/>
</dbReference>
<dbReference type="PRINTS" id="PR00038">
    <property type="entry name" value="HTHLUXR"/>
</dbReference>
<evidence type="ECO:0000313" key="4">
    <source>
        <dbReference type="EMBL" id="ORB73013.1"/>
    </source>
</evidence>
<dbReference type="CDD" id="cd06170">
    <property type="entry name" value="LuxR_C_like"/>
    <property type="match status" value="1"/>
</dbReference>
<dbReference type="SUPFAM" id="SSF46894">
    <property type="entry name" value="C-terminal effector domain of the bipartite response regulators"/>
    <property type="match status" value="1"/>
</dbReference>
<dbReference type="SMART" id="SM00421">
    <property type="entry name" value="HTH_LUXR"/>
    <property type="match status" value="1"/>
</dbReference>
<name>A0A1X0KCU9_MYCSC</name>
<dbReference type="GO" id="GO:0005524">
    <property type="term" value="F:ATP binding"/>
    <property type="evidence" value="ECO:0007669"/>
    <property type="project" value="UniProtKB-KW"/>
</dbReference>
<dbReference type="PROSITE" id="PS50043">
    <property type="entry name" value="HTH_LUXR_2"/>
    <property type="match status" value="1"/>
</dbReference>
<dbReference type="EMBL" id="MVIJ01000024">
    <property type="protein sequence ID" value="ORB73013.1"/>
    <property type="molecule type" value="Genomic_DNA"/>
</dbReference>
<dbReference type="InterPro" id="IPR016032">
    <property type="entry name" value="Sig_transdc_resp-reg_C-effctor"/>
</dbReference>
<dbReference type="STRING" id="1783.BST44_16550"/>
<dbReference type="InterPro" id="IPR041664">
    <property type="entry name" value="AAA_16"/>
</dbReference>
<dbReference type="Pfam" id="PF00196">
    <property type="entry name" value="GerE"/>
    <property type="match status" value="1"/>
</dbReference>
<dbReference type="GO" id="GO:0004016">
    <property type="term" value="F:adenylate cyclase activity"/>
    <property type="evidence" value="ECO:0007669"/>
    <property type="project" value="TreeGrafter"/>
</dbReference>
<dbReference type="Pfam" id="PF13191">
    <property type="entry name" value="AAA_16"/>
    <property type="match status" value="1"/>
</dbReference>
<evidence type="ECO:0000313" key="5">
    <source>
        <dbReference type="Proteomes" id="UP000192601"/>
    </source>
</evidence>
<dbReference type="AlphaFoldDB" id="A0A1X0KCU9"/>
<dbReference type="Gene3D" id="1.25.40.10">
    <property type="entry name" value="Tetratricopeptide repeat domain"/>
    <property type="match status" value="2"/>
</dbReference>
<dbReference type="InterPro" id="IPR011990">
    <property type="entry name" value="TPR-like_helical_dom_sf"/>
</dbReference>
<dbReference type="GO" id="GO:0005737">
    <property type="term" value="C:cytoplasm"/>
    <property type="evidence" value="ECO:0007669"/>
    <property type="project" value="TreeGrafter"/>
</dbReference>
<dbReference type="SUPFAM" id="SSF52540">
    <property type="entry name" value="P-loop containing nucleoside triphosphate hydrolases"/>
    <property type="match status" value="1"/>
</dbReference>
<gene>
    <name evidence="4" type="ORF">BST44_16550</name>
</gene>
<dbReference type="InterPro" id="IPR027417">
    <property type="entry name" value="P-loop_NTPase"/>
</dbReference>
<dbReference type="RefSeq" id="WP_083178192.1">
    <property type="nucleotide sequence ID" value="NZ_MVIJ01000024.1"/>
</dbReference>
<dbReference type="Gene3D" id="3.40.50.300">
    <property type="entry name" value="P-loop containing nucleotide triphosphate hydrolases"/>
    <property type="match status" value="1"/>
</dbReference>
<dbReference type="GO" id="GO:0003677">
    <property type="term" value="F:DNA binding"/>
    <property type="evidence" value="ECO:0007669"/>
    <property type="project" value="InterPro"/>
</dbReference>
<evidence type="ECO:0000256" key="1">
    <source>
        <dbReference type="ARBA" id="ARBA00022741"/>
    </source>
</evidence>
<dbReference type="PROSITE" id="PS00622">
    <property type="entry name" value="HTH_LUXR_1"/>
    <property type="match status" value="1"/>
</dbReference>
<dbReference type="SUPFAM" id="SSF48452">
    <property type="entry name" value="TPR-like"/>
    <property type="match status" value="3"/>
</dbReference>
<dbReference type="OrthoDB" id="3796539at2"/>
<keyword evidence="2" id="KW-0067">ATP-binding</keyword>
<dbReference type="InterPro" id="IPR000792">
    <property type="entry name" value="Tscrpt_reg_LuxR_C"/>
</dbReference>
<dbReference type="PANTHER" id="PTHR16305">
    <property type="entry name" value="TESTICULAR SOLUBLE ADENYLYL CYCLASE"/>
    <property type="match status" value="1"/>
</dbReference>
<evidence type="ECO:0000259" key="3">
    <source>
        <dbReference type="PROSITE" id="PS50043"/>
    </source>
</evidence>
<sequence length="922" mass="99881">MSERIVSRQAEERALVEFLDSAAQQPCAMVIAGDPGIGKTTLWLDAVGRAGDRGFRVLTSRAAAAESVLAYTALADLLSDVDESIWAHLPAPQREGLDVALLRRRDDARNTDPRAVAAAFLAVIDRLAAEGPVLIAIDDLQWLDTSSANVVSFAARRLPTGAALLCTTRTDGTAPRVQLPGPDATSRILLQPLTVGELHQLVMLRLGSSLARPMLLRIHEISGGNPFFALELAREVETDRRTTELSLPSSLSDLVSSRIGRAGAGAEDALLAMASLPDPTVQLVAQAIDTAPDRVVELLGEAENHAVVAIDGNRLRFTHPLLAHAVYTGAEPRRRRAMHRRLAELVAEPELHARHLALSDATGQPQTMEALDAAAEIARSRGAPAAAAELLELAISRGGDTPERQIRCARCYFFASDPQHARQLLETTIRRLASGSLRAEALSLLAIVRLYDDGFIEAAGLLQRALDEVGNRLELRVPVLVTLSYALFNAGRLNEAVPAADDAVTCAERLGEPQPLSQALSMRVLMHFLNGDGFDEATMRRALELADDASYAPMPLRPRVQNALLLAFTGQLEQARAELRSIRRDAIENGEEGELIFPAFHGFLVECWLGEVAEARLVAENTMEIALQLGSDLAHIAALTARAWLAAYAGHESEARHDVADALAASQRSGTFRAVQWAITALGFLEVSLGNYAAALNTLRPLLSAFEGAPNSTEIVAASFVPDAVEAMISLGRLDDAEPLIDALERNGRRLDRPWMLAVGARCRAMLLAGLGDLEAATATAERALTEHERLPMAFEHARTQLLLGQLQRRQRHRDVAAATLHEALHTFEELGTAVWAERVKAELARGMSGRRRAEGLTPSEQRAAELAVSGMTNRDIAAALFISPKTVEVNLSRIYRKLNIRSRMELYRALESAKDPASPKQ</sequence>
<protein>
    <submittedName>
        <fullName evidence="4">LuxR family transcriptional regulator</fullName>
    </submittedName>
</protein>
<proteinExistence type="predicted"/>
<reference evidence="4 5" key="1">
    <citation type="submission" date="2017-02" db="EMBL/GenBank/DDBJ databases">
        <title>The new phylogeny of genus Mycobacterium.</title>
        <authorList>
            <person name="Tortoli E."/>
            <person name="Trovato A."/>
            <person name="Cirillo D.M."/>
        </authorList>
    </citation>
    <scope>NUCLEOTIDE SEQUENCE [LARGE SCALE GENOMIC DNA]</scope>
    <source>
        <strain evidence="4 5">DSM 43992</strain>
    </source>
</reference>